<dbReference type="EMBL" id="LM995447">
    <property type="protein sequence ID" value="CDZ25058.1"/>
    <property type="molecule type" value="Genomic_DNA"/>
</dbReference>
<dbReference type="PANTHER" id="PTHR43312">
    <property type="entry name" value="D-THREO-ALDOSE 1-DEHYDROGENASE"/>
    <property type="match status" value="1"/>
</dbReference>
<dbReference type="CDD" id="cd19096">
    <property type="entry name" value="AKR_Fe-S_oxidoreductase"/>
    <property type="match status" value="1"/>
</dbReference>
<dbReference type="Gene3D" id="3.20.20.100">
    <property type="entry name" value="NADP-dependent oxidoreductase domain"/>
    <property type="match status" value="1"/>
</dbReference>
<dbReference type="OrthoDB" id="9773828at2"/>
<reference evidence="6" key="1">
    <citation type="submission" date="2014-07" db="EMBL/GenBank/DDBJ databases">
        <authorList>
            <person name="Wibberg D."/>
        </authorList>
    </citation>
    <scope>NUCLEOTIDE SEQUENCE [LARGE SCALE GENOMIC DNA]</scope>
    <source>
        <strain evidence="6">DG5</strain>
    </source>
</reference>
<evidence type="ECO:0000259" key="4">
    <source>
        <dbReference type="PROSITE" id="PS51379"/>
    </source>
</evidence>
<keyword evidence="3" id="KW-0411">Iron-sulfur</keyword>
<feature type="domain" description="4Fe-4S ferredoxin-type" evidence="4">
    <location>
        <begin position="333"/>
        <end position="361"/>
    </location>
</feature>
<organism evidence="5 6">
    <name type="scientific">[Clostridium] cellulosi</name>
    <dbReference type="NCBI Taxonomy" id="29343"/>
    <lineage>
        <taxon>Bacteria</taxon>
        <taxon>Bacillati</taxon>
        <taxon>Bacillota</taxon>
        <taxon>Clostridia</taxon>
        <taxon>Eubacteriales</taxon>
        <taxon>Oscillospiraceae</taxon>
        <taxon>Oscillospiraceae incertae sedis</taxon>
    </lineage>
</organism>
<dbReference type="InterPro" id="IPR023210">
    <property type="entry name" value="NADP_OxRdtase_dom"/>
</dbReference>
<dbReference type="InterPro" id="IPR017896">
    <property type="entry name" value="4Fe4S_Fe-S-bd"/>
</dbReference>
<evidence type="ECO:0000313" key="6">
    <source>
        <dbReference type="Proteomes" id="UP000032431"/>
    </source>
</evidence>
<evidence type="ECO:0000256" key="3">
    <source>
        <dbReference type="ARBA" id="ARBA00023014"/>
    </source>
</evidence>
<dbReference type="PATRIC" id="fig|29343.3.peg.2066"/>
<dbReference type="GO" id="GO:0051536">
    <property type="term" value="F:iron-sulfur cluster binding"/>
    <property type="evidence" value="ECO:0007669"/>
    <property type="project" value="UniProtKB-KW"/>
</dbReference>
<evidence type="ECO:0000256" key="2">
    <source>
        <dbReference type="ARBA" id="ARBA00023004"/>
    </source>
</evidence>
<dbReference type="Pfam" id="PF00248">
    <property type="entry name" value="Aldo_ket_red"/>
    <property type="match status" value="1"/>
</dbReference>
<dbReference type="GO" id="GO:0046872">
    <property type="term" value="F:metal ion binding"/>
    <property type="evidence" value="ECO:0007669"/>
    <property type="project" value="UniProtKB-KW"/>
</dbReference>
<protein>
    <submittedName>
        <fullName evidence="5">Oxidoreductase, aldo/keto reductase family protein</fullName>
    </submittedName>
</protein>
<dbReference type="HOGENOM" id="CLU_023205_3_2_9"/>
<accession>A0A078KRP2</accession>
<dbReference type="Gene3D" id="3.30.70.20">
    <property type="match status" value="1"/>
</dbReference>
<dbReference type="PROSITE" id="PS51379">
    <property type="entry name" value="4FE4S_FER_2"/>
    <property type="match status" value="2"/>
</dbReference>
<dbReference type="STRING" id="29343.CCDG5_1966"/>
<dbReference type="InterPro" id="IPR036812">
    <property type="entry name" value="NAD(P)_OxRdtase_dom_sf"/>
</dbReference>
<dbReference type="AlphaFoldDB" id="A0A078KRP2"/>
<evidence type="ECO:0000313" key="5">
    <source>
        <dbReference type="EMBL" id="CDZ25058.1"/>
    </source>
</evidence>
<keyword evidence="1" id="KW-0479">Metal-binding</keyword>
<gene>
    <name evidence="5" type="ORF">CCDG5_1966</name>
</gene>
<dbReference type="InterPro" id="IPR017900">
    <property type="entry name" value="4Fe4S_Fe_S_CS"/>
</dbReference>
<sequence length="370" mass="42362">MNREDLLKIPKLGFGLMRLPKKNGEIDINRVNTMVDAYMKNGFTYFDTAYVYQGSEVALRKSLVERYPRDSFFVADKMPGWVLNSKEDLLKVFDEQRKRTGLDYFDFYLLHSIEKSNLDKYNKYDCWEWGLKMKEKGLIRNFGFSFHDTPELLDQLLTEHPEVDFVQLQINYIDWDSNTVHSGKCYEVARRHNKPIIIMEPVKGGNLASLRPEIEKKMKAVTPDKSIASWAMRFCATLDGVMVVLSGMSTEEQMNDNINTIKNLVPFSDAEKACLKEVIDDILNTPTVGCTGCRYCVDGCPNQIKIPDIIKTYNSYLTYGDHEQYHSAYKEAAGDGHRAGDCIACGQCESICPQHLEITDILKKASKVFD</sequence>
<dbReference type="SUPFAM" id="SSF51430">
    <property type="entry name" value="NAD(P)-linked oxidoreductase"/>
    <property type="match status" value="1"/>
</dbReference>
<name>A0A078KRP2_9FIRM</name>
<keyword evidence="6" id="KW-1185">Reference proteome</keyword>
<evidence type="ECO:0000256" key="1">
    <source>
        <dbReference type="ARBA" id="ARBA00022723"/>
    </source>
</evidence>
<dbReference type="Pfam" id="PF13187">
    <property type="entry name" value="Fer4_9"/>
    <property type="match status" value="1"/>
</dbReference>
<dbReference type="PROSITE" id="PS00198">
    <property type="entry name" value="4FE4S_FER_1"/>
    <property type="match status" value="1"/>
</dbReference>
<feature type="domain" description="4Fe-4S ferredoxin-type" evidence="4">
    <location>
        <begin position="279"/>
        <end position="309"/>
    </location>
</feature>
<dbReference type="InterPro" id="IPR053135">
    <property type="entry name" value="AKR2_Oxidoreductase"/>
</dbReference>
<dbReference type="KEGG" id="ccel:CCDG5_1966"/>
<dbReference type="SUPFAM" id="SSF46548">
    <property type="entry name" value="alpha-helical ferredoxin"/>
    <property type="match status" value="1"/>
</dbReference>
<dbReference type="Proteomes" id="UP000032431">
    <property type="component" value="Chromosome I"/>
</dbReference>
<proteinExistence type="predicted"/>
<keyword evidence="2" id="KW-0408">Iron</keyword>
<dbReference type="PANTHER" id="PTHR43312:SF2">
    <property type="entry name" value="OXIDOREDUCTASE"/>
    <property type="match status" value="1"/>
</dbReference>